<sequence length="309" mass="34733">MSSLAYPTPGDDWNDLAQDFWDDWVLSYGDSLSSDQFYQREKVQDHLKTLASLSRQTLPLLKQFGSSGGHNDLIPLFAGENGYEYQLELAWWSKLPFLRCPSNPEERPFNHDPMQLLTSRVSTDITFGAIPMPKLVVQLGRLWVRGNTRESEDDDPISERTDWEIMVDLENEDLPLWIFVGRQTLIDRRDNADGFGEPPLTIFDGLMTHEEGDYDSACILPSTGHLGQSQASAPAFSNICDMIRKSRGIRGPVVYLLYGVGLDTIAAGEQIQSLYSGPELPELMLDETSYTIPSSEIPRKVPGELKDEA</sequence>
<dbReference type="Proteomes" id="UP000028524">
    <property type="component" value="Unassembled WGS sequence"/>
</dbReference>
<name>A0A084R069_STAC4</name>
<evidence type="ECO:0000313" key="1">
    <source>
        <dbReference type="EMBL" id="KFA69604.1"/>
    </source>
</evidence>
<dbReference type="EMBL" id="KL659401">
    <property type="protein sequence ID" value="KFA69604.1"/>
    <property type="molecule type" value="Genomic_DNA"/>
</dbReference>
<dbReference type="OrthoDB" id="5224838at2759"/>
<gene>
    <name evidence="1" type="ORF">S40285_10504</name>
</gene>
<keyword evidence="2" id="KW-1185">Reference proteome</keyword>
<organism evidence="1 2">
    <name type="scientific">Stachybotrys chlorohalonatus (strain IBT 40285)</name>
    <dbReference type="NCBI Taxonomy" id="1283841"/>
    <lineage>
        <taxon>Eukaryota</taxon>
        <taxon>Fungi</taxon>
        <taxon>Dikarya</taxon>
        <taxon>Ascomycota</taxon>
        <taxon>Pezizomycotina</taxon>
        <taxon>Sordariomycetes</taxon>
        <taxon>Hypocreomycetidae</taxon>
        <taxon>Hypocreales</taxon>
        <taxon>Stachybotryaceae</taxon>
        <taxon>Stachybotrys</taxon>
    </lineage>
</organism>
<dbReference type="AlphaFoldDB" id="A0A084R069"/>
<reference evidence="1 2" key="1">
    <citation type="journal article" date="2014" name="BMC Genomics">
        <title>Comparative genome sequencing reveals chemotype-specific gene clusters in the toxigenic black mold Stachybotrys.</title>
        <authorList>
            <person name="Semeiks J."/>
            <person name="Borek D."/>
            <person name="Otwinowski Z."/>
            <person name="Grishin N.V."/>
        </authorList>
    </citation>
    <scope>NUCLEOTIDE SEQUENCE [LARGE SCALE GENOMIC DNA]</scope>
    <source>
        <strain evidence="1 2">IBT 40285</strain>
    </source>
</reference>
<protein>
    <submittedName>
        <fullName evidence="1">Uncharacterized protein</fullName>
    </submittedName>
</protein>
<evidence type="ECO:0000313" key="2">
    <source>
        <dbReference type="Proteomes" id="UP000028524"/>
    </source>
</evidence>
<accession>A0A084R069</accession>
<dbReference type="HOGENOM" id="CLU_078326_0_0_1"/>
<proteinExistence type="predicted"/>
<dbReference type="InParanoid" id="A0A084R069"/>